<accession>A0A2T8KQ65</accession>
<evidence type="ECO:0000313" key="1">
    <source>
        <dbReference type="EMBL" id="PVH64315.1"/>
    </source>
</evidence>
<reference evidence="1" key="1">
    <citation type="submission" date="2018-04" db="EMBL/GenBank/DDBJ databases">
        <title>WGS assembly of Panicum hallii.</title>
        <authorList>
            <person name="Lovell J."/>
            <person name="Jenkins J."/>
            <person name="Lowry D."/>
            <person name="Mamidi S."/>
            <person name="Sreedasyam A."/>
            <person name="Weng X."/>
            <person name="Barry K."/>
            <person name="Bonette J."/>
            <person name="Campitelli B."/>
            <person name="Daum C."/>
            <person name="Gordon S."/>
            <person name="Gould B."/>
            <person name="Lipzen A."/>
            <person name="Macqueen A."/>
            <person name="Palacio-Mejia J."/>
            <person name="Plott C."/>
            <person name="Shakirov E."/>
            <person name="Shu S."/>
            <person name="Yoshinaga Y."/>
            <person name="Zane M."/>
            <person name="Rokhsar D."/>
            <person name="Grimwood J."/>
            <person name="Schmutz J."/>
            <person name="Juenger T."/>
        </authorList>
    </citation>
    <scope>NUCLEOTIDE SEQUENCE [LARGE SCALE GENOMIC DNA]</scope>
    <source>
        <strain evidence="1">FIL2</strain>
    </source>
</reference>
<dbReference type="Gramene" id="PVH64315">
    <property type="protein sequence ID" value="PVH64315"/>
    <property type="gene ID" value="PAHAL_2G235900"/>
</dbReference>
<dbReference type="AlphaFoldDB" id="A0A2T8KQ65"/>
<organism evidence="1">
    <name type="scientific">Panicum hallii</name>
    <dbReference type="NCBI Taxonomy" id="206008"/>
    <lineage>
        <taxon>Eukaryota</taxon>
        <taxon>Viridiplantae</taxon>
        <taxon>Streptophyta</taxon>
        <taxon>Embryophyta</taxon>
        <taxon>Tracheophyta</taxon>
        <taxon>Spermatophyta</taxon>
        <taxon>Magnoliopsida</taxon>
        <taxon>Liliopsida</taxon>
        <taxon>Poales</taxon>
        <taxon>Poaceae</taxon>
        <taxon>PACMAD clade</taxon>
        <taxon>Panicoideae</taxon>
        <taxon>Panicodae</taxon>
        <taxon>Paniceae</taxon>
        <taxon>Panicinae</taxon>
        <taxon>Panicum</taxon>
        <taxon>Panicum sect. Panicum</taxon>
    </lineage>
</organism>
<name>A0A2T8KQ65_9POAL</name>
<sequence length="193" mass="20959">MAREPGHQLQQLLLLGSIQLKVRYLIVLPFLLHAPLTTSRTAPHCSSDPTPLSLSCAARVLRPIAAKLGMTHWDWAAGPCGPAGGVDCQCSNYYSNQTVICHVVRMYVIKRGFSKLADDPIQGCAVMPVVQWVTQQIALIVFAESSRAATSPASFRPTAPTSHICNISVTPSVSRCLLNLTTPKQQIRASNLR</sequence>
<gene>
    <name evidence="1" type="ORF">PAHAL_2G235900</name>
</gene>
<dbReference type="EMBL" id="CM008047">
    <property type="protein sequence ID" value="PVH64315.1"/>
    <property type="molecule type" value="Genomic_DNA"/>
</dbReference>
<proteinExistence type="predicted"/>
<protein>
    <submittedName>
        <fullName evidence="1">Uncharacterized protein</fullName>
    </submittedName>
</protein>
<dbReference type="Proteomes" id="UP000243499">
    <property type="component" value="Chromosome 2"/>
</dbReference>